<dbReference type="InterPro" id="IPR001173">
    <property type="entry name" value="Glyco_trans_2-like"/>
</dbReference>
<dbReference type="PANTHER" id="PTHR22916">
    <property type="entry name" value="GLYCOSYLTRANSFERASE"/>
    <property type="match status" value="1"/>
</dbReference>
<protein>
    <submittedName>
        <fullName evidence="2">Family 2 glycosyl transferase</fullName>
    </submittedName>
</protein>
<dbReference type="EMBL" id="LT576035">
    <property type="protein sequence ID" value="SBN37658.1"/>
    <property type="molecule type" value="Genomic_DNA"/>
</dbReference>
<sequence length="640" mass="69917">MSAWDGGAGVGDLGQSSVAVVVSLYNPPSEIVERCISWAQKIGPVIAVDDGSPNPATRQVLDALAAAGVTVLVNSRNSGIAHTLNVGILRALHTANPQWILTMDQDSELDDGYLEAARASLPAETSHRVGMLCASIIGDIPLPLIRSHARGVEVREPIQSGMLMSTSMLRAVGLFDEPMFIDAVDTAYVARARSGGWAAAPIVGGRLIHRLGETIPATVAGHPLVFLGRPRNLTYHRPFRTYYTARNQCHLAAKYFLKCPGVPLATQLIQASILVSLAILAPDKGKQRRALLLGVGDALRGKYGPLGVEVRHGLGLPAPEVDPAPAAVPVDYARRVIKAQILLSTWNGERYVAELLESLLGQETRTELQILIRDDGSSDRTVDIIRNFAAEDSRVKLIEGTNVGVNRSFLELMKQSDAKADIYFFCDQDDVWHANKVQVATDALCDQLESGRPALYCSRSMVTDSSLRPVGPTRDYDGPSFAQALVMNIAPGHTMALNKPLLDLVREHFDAERVVLFDHWTYLVAAGLGNVVFDHGWHTWYRNHEANAIGYAVRESWKTRLKNLAMRNFGALAQQAAVFDGEFGPRLDARRRGRVQGLAHQGGPFARMRYLRRFGIDHGSTLASLSSAVLYLFGRYRPES</sequence>
<dbReference type="GO" id="GO:0016758">
    <property type="term" value="F:hexosyltransferase activity"/>
    <property type="evidence" value="ECO:0007669"/>
    <property type="project" value="UniProtKB-ARBA"/>
</dbReference>
<evidence type="ECO:0000313" key="2">
    <source>
        <dbReference type="EMBL" id="SBN37658.1"/>
    </source>
</evidence>
<dbReference type="RefSeq" id="WP_081012783.1">
    <property type="nucleotide sequence ID" value="NZ_CCYQ01000034.1"/>
</dbReference>
<evidence type="ECO:0000259" key="1">
    <source>
        <dbReference type="Pfam" id="PF00535"/>
    </source>
</evidence>
<name>A0A2C6ZM05_9ACTN</name>
<keyword evidence="2" id="KW-0808">Transferase</keyword>
<dbReference type="Pfam" id="PF00535">
    <property type="entry name" value="Glycos_transf_2"/>
    <property type="match status" value="2"/>
</dbReference>
<accession>A0A2C6ZM05</accession>
<dbReference type="AlphaFoldDB" id="A0A2C6ZM05"/>
<dbReference type="CDD" id="cd04196">
    <property type="entry name" value="GT_2_like_d"/>
    <property type="match status" value="1"/>
</dbReference>
<feature type="domain" description="Glycosyltransferase 2-like" evidence="1">
    <location>
        <begin position="20"/>
        <end position="116"/>
    </location>
</feature>
<organism evidence="2">
    <name type="scientific">Propionibacterium freudenreichii</name>
    <dbReference type="NCBI Taxonomy" id="1744"/>
    <lineage>
        <taxon>Bacteria</taxon>
        <taxon>Bacillati</taxon>
        <taxon>Actinomycetota</taxon>
        <taxon>Actinomycetes</taxon>
        <taxon>Propionibacteriales</taxon>
        <taxon>Propionibacteriaceae</taxon>
        <taxon>Propionibacterium</taxon>
    </lineage>
</organism>
<dbReference type="PANTHER" id="PTHR22916:SF3">
    <property type="entry name" value="UDP-GLCNAC:BETAGAL BETA-1,3-N-ACETYLGLUCOSAMINYLTRANSFERASE-LIKE PROTEIN 1"/>
    <property type="match status" value="1"/>
</dbReference>
<proteinExistence type="predicted"/>
<feature type="domain" description="Glycosyltransferase 2-like" evidence="1">
    <location>
        <begin position="341"/>
        <end position="446"/>
    </location>
</feature>
<dbReference type="SUPFAM" id="SSF53448">
    <property type="entry name" value="Nucleotide-diphospho-sugar transferases"/>
    <property type="match status" value="2"/>
</dbReference>
<dbReference type="Gene3D" id="3.90.550.10">
    <property type="entry name" value="Spore Coat Polysaccharide Biosynthesis Protein SpsA, Chain A"/>
    <property type="match status" value="2"/>
</dbReference>
<reference evidence="2" key="1">
    <citation type="submission" date="2016-05" db="EMBL/GenBank/DDBJ databases">
        <authorList>
            <person name="Lavstsen T."/>
            <person name="Jespersen J.S."/>
        </authorList>
    </citation>
    <scope>NUCLEOTIDE SEQUENCE</scope>
    <source>
        <strain evidence="2">PFRJS10</strain>
    </source>
</reference>
<gene>
    <name evidence="2" type="ORF">PFR_JS10_15</name>
</gene>
<dbReference type="InterPro" id="IPR029044">
    <property type="entry name" value="Nucleotide-diphossugar_trans"/>
</dbReference>